<dbReference type="AlphaFoldDB" id="A0A072V9I7"/>
<sequence>MHGYAKNIEYMVALSSTILESRVTTPFGKDYGSSVPVSRVLPSSQSHQPLANTVGLRKYFRSNDVRKKVSSECSIAYQLNQDYSRLATALRPKRSRWVKGY</sequence>
<dbReference type="EnsemblPlants" id="KEH38038">
    <property type="protein sequence ID" value="KEH38038"/>
    <property type="gene ID" value="MTR_2g058805"/>
</dbReference>
<evidence type="ECO:0000313" key="1">
    <source>
        <dbReference type="EMBL" id="KEH38038.1"/>
    </source>
</evidence>
<reference evidence="1 3" key="2">
    <citation type="journal article" date="2014" name="BMC Genomics">
        <title>An improved genome release (version Mt4.0) for the model legume Medicago truncatula.</title>
        <authorList>
            <person name="Tang H."/>
            <person name="Krishnakumar V."/>
            <person name="Bidwell S."/>
            <person name="Rosen B."/>
            <person name="Chan A."/>
            <person name="Zhou S."/>
            <person name="Gentzbittel L."/>
            <person name="Childs K.L."/>
            <person name="Yandell M."/>
            <person name="Gundlach H."/>
            <person name="Mayer K.F."/>
            <person name="Schwartz D.C."/>
            <person name="Town C.D."/>
        </authorList>
    </citation>
    <scope>GENOME REANNOTATION</scope>
    <source>
        <strain evidence="1">A17</strain>
        <strain evidence="2 3">cv. Jemalong A17</strain>
    </source>
</reference>
<dbReference type="EMBL" id="CM001218">
    <property type="protein sequence ID" value="KEH38038.1"/>
    <property type="molecule type" value="Genomic_DNA"/>
</dbReference>
<proteinExistence type="predicted"/>
<name>A0A072V9I7_MEDTR</name>
<accession>A0A072V9I7</accession>
<gene>
    <name evidence="1" type="ordered locus">MTR_2g058805</name>
</gene>
<evidence type="ECO:0000313" key="3">
    <source>
        <dbReference type="Proteomes" id="UP000002051"/>
    </source>
</evidence>
<dbReference type="Proteomes" id="UP000002051">
    <property type="component" value="Chromosome 2"/>
</dbReference>
<reference evidence="2" key="3">
    <citation type="submission" date="2015-04" db="UniProtKB">
        <authorList>
            <consortium name="EnsemblPlants"/>
        </authorList>
    </citation>
    <scope>IDENTIFICATION</scope>
    <source>
        <strain evidence="2">cv. Jemalong A17</strain>
    </source>
</reference>
<evidence type="ECO:0000313" key="2">
    <source>
        <dbReference type="EnsemblPlants" id="KEH38038"/>
    </source>
</evidence>
<keyword evidence="3" id="KW-1185">Reference proteome</keyword>
<organism evidence="1 3">
    <name type="scientific">Medicago truncatula</name>
    <name type="common">Barrel medic</name>
    <name type="synonym">Medicago tribuloides</name>
    <dbReference type="NCBI Taxonomy" id="3880"/>
    <lineage>
        <taxon>Eukaryota</taxon>
        <taxon>Viridiplantae</taxon>
        <taxon>Streptophyta</taxon>
        <taxon>Embryophyta</taxon>
        <taxon>Tracheophyta</taxon>
        <taxon>Spermatophyta</taxon>
        <taxon>Magnoliopsida</taxon>
        <taxon>eudicotyledons</taxon>
        <taxon>Gunneridae</taxon>
        <taxon>Pentapetalae</taxon>
        <taxon>rosids</taxon>
        <taxon>fabids</taxon>
        <taxon>Fabales</taxon>
        <taxon>Fabaceae</taxon>
        <taxon>Papilionoideae</taxon>
        <taxon>50 kb inversion clade</taxon>
        <taxon>NPAAA clade</taxon>
        <taxon>Hologalegina</taxon>
        <taxon>IRL clade</taxon>
        <taxon>Trifolieae</taxon>
        <taxon>Medicago</taxon>
    </lineage>
</organism>
<reference evidence="1 3" key="1">
    <citation type="journal article" date="2011" name="Nature">
        <title>The Medicago genome provides insight into the evolution of rhizobial symbioses.</title>
        <authorList>
            <person name="Young N.D."/>
            <person name="Debelle F."/>
            <person name="Oldroyd G.E."/>
            <person name="Geurts R."/>
            <person name="Cannon S.B."/>
            <person name="Udvardi M.K."/>
            <person name="Benedito V.A."/>
            <person name="Mayer K.F."/>
            <person name="Gouzy J."/>
            <person name="Schoof H."/>
            <person name="Van de Peer Y."/>
            <person name="Proost S."/>
            <person name="Cook D.R."/>
            <person name="Meyers B.C."/>
            <person name="Spannagl M."/>
            <person name="Cheung F."/>
            <person name="De Mita S."/>
            <person name="Krishnakumar V."/>
            <person name="Gundlach H."/>
            <person name="Zhou S."/>
            <person name="Mudge J."/>
            <person name="Bharti A.K."/>
            <person name="Murray J.D."/>
            <person name="Naoumkina M.A."/>
            <person name="Rosen B."/>
            <person name="Silverstein K.A."/>
            <person name="Tang H."/>
            <person name="Rombauts S."/>
            <person name="Zhao P.X."/>
            <person name="Zhou P."/>
            <person name="Barbe V."/>
            <person name="Bardou P."/>
            <person name="Bechner M."/>
            <person name="Bellec A."/>
            <person name="Berger A."/>
            <person name="Berges H."/>
            <person name="Bidwell S."/>
            <person name="Bisseling T."/>
            <person name="Choisne N."/>
            <person name="Couloux A."/>
            <person name="Denny R."/>
            <person name="Deshpande S."/>
            <person name="Dai X."/>
            <person name="Doyle J.J."/>
            <person name="Dudez A.M."/>
            <person name="Farmer A.D."/>
            <person name="Fouteau S."/>
            <person name="Franken C."/>
            <person name="Gibelin C."/>
            <person name="Gish J."/>
            <person name="Goldstein S."/>
            <person name="Gonzalez A.J."/>
            <person name="Green P.J."/>
            <person name="Hallab A."/>
            <person name="Hartog M."/>
            <person name="Hua A."/>
            <person name="Humphray S.J."/>
            <person name="Jeong D.H."/>
            <person name="Jing Y."/>
            <person name="Jocker A."/>
            <person name="Kenton S.M."/>
            <person name="Kim D.J."/>
            <person name="Klee K."/>
            <person name="Lai H."/>
            <person name="Lang C."/>
            <person name="Lin S."/>
            <person name="Macmil S.L."/>
            <person name="Magdelenat G."/>
            <person name="Matthews L."/>
            <person name="McCorrison J."/>
            <person name="Monaghan E.L."/>
            <person name="Mun J.H."/>
            <person name="Najar F.Z."/>
            <person name="Nicholson C."/>
            <person name="Noirot C."/>
            <person name="O'Bleness M."/>
            <person name="Paule C.R."/>
            <person name="Poulain J."/>
            <person name="Prion F."/>
            <person name="Qin B."/>
            <person name="Qu C."/>
            <person name="Retzel E.F."/>
            <person name="Riddle C."/>
            <person name="Sallet E."/>
            <person name="Samain S."/>
            <person name="Samson N."/>
            <person name="Sanders I."/>
            <person name="Saurat O."/>
            <person name="Scarpelli C."/>
            <person name="Schiex T."/>
            <person name="Segurens B."/>
            <person name="Severin A.J."/>
            <person name="Sherrier D.J."/>
            <person name="Shi R."/>
            <person name="Sims S."/>
            <person name="Singer S.R."/>
            <person name="Sinharoy S."/>
            <person name="Sterck L."/>
            <person name="Viollet A."/>
            <person name="Wang B.B."/>
            <person name="Wang K."/>
            <person name="Wang M."/>
            <person name="Wang X."/>
            <person name="Warfsmann J."/>
            <person name="Weissenbach J."/>
            <person name="White D.D."/>
            <person name="White J.D."/>
            <person name="Wiley G.B."/>
            <person name="Wincker P."/>
            <person name="Xing Y."/>
            <person name="Yang L."/>
            <person name="Yao Z."/>
            <person name="Ying F."/>
            <person name="Zhai J."/>
            <person name="Zhou L."/>
            <person name="Zuber A."/>
            <person name="Denarie J."/>
            <person name="Dixon R.A."/>
            <person name="May G.D."/>
            <person name="Schwartz D.C."/>
            <person name="Rogers J."/>
            <person name="Quetier F."/>
            <person name="Town C.D."/>
            <person name="Roe B.A."/>
        </authorList>
    </citation>
    <scope>NUCLEOTIDE SEQUENCE [LARGE SCALE GENOMIC DNA]</scope>
    <source>
        <strain evidence="1">A17</strain>
        <strain evidence="2 3">cv. Jemalong A17</strain>
    </source>
</reference>
<dbReference type="HOGENOM" id="CLU_180324_0_0_1"/>
<protein>
    <submittedName>
        <fullName evidence="1 2">Uncharacterized protein</fullName>
    </submittedName>
</protein>